<evidence type="ECO:0000313" key="3">
    <source>
        <dbReference type="RefSeq" id="XP_017882403.1"/>
    </source>
</evidence>
<feature type="non-terminal residue" evidence="3">
    <location>
        <position position="69"/>
    </location>
</feature>
<dbReference type="KEGG" id="ccal:108626316"/>
<evidence type="ECO:0000256" key="1">
    <source>
        <dbReference type="SAM" id="MobiDB-lite"/>
    </source>
</evidence>
<protein>
    <submittedName>
        <fullName evidence="3">Uncharacterized protein LOC108626316</fullName>
    </submittedName>
</protein>
<proteinExistence type="predicted"/>
<dbReference type="RefSeq" id="XP_017882403.1">
    <property type="nucleotide sequence ID" value="XM_018026914.1"/>
</dbReference>
<evidence type="ECO:0000313" key="2">
    <source>
        <dbReference type="Proteomes" id="UP000694925"/>
    </source>
</evidence>
<accession>A0AAJ7J1T5</accession>
<sequence length="69" mass="7540">YLHSKKAKRKIVDEPEISLAPGREMSGLVKSNPLLAASRHFESDTNSGLTESDLGDDLPPSDNEQGFEN</sequence>
<keyword evidence="2" id="KW-1185">Reference proteome</keyword>
<dbReference type="Proteomes" id="UP000694925">
    <property type="component" value="Unplaced"/>
</dbReference>
<gene>
    <name evidence="3" type="primary">LOC108626316</name>
</gene>
<dbReference type="GeneID" id="108626316"/>
<dbReference type="AlphaFoldDB" id="A0AAJ7J1T5"/>
<organism evidence="2 3">
    <name type="scientific">Ceratina calcarata</name>
    <dbReference type="NCBI Taxonomy" id="156304"/>
    <lineage>
        <taxon>Eukaryota</taxon>
        <taxon>Metazoa</taxon>
        <taxon>Ecdysozoa</taxon>
        <taxon>Arthropoda</taxon>
        <taxon>Hexapoda</taxon>
        <taxon>Insecta</taxon>
        <taxon>Pterygota</taxon>
        <taxon>Neoptera</taxon>
        <taxon>Endopterygota</taxon>
        <taxon>Hymenoptera</taxon>
        <taxon>Apocrita</taxon>
        <taxon>Aculeata</taxon>
        <taxon>Apoidea</taxon>
        <taxon>Anthophila</taxon>
        <taxon>Apidae</taxon>
        <taxon>Ceratina</taxon>
        <taxon>Zadontomerus</taxon>
    </lineage>
</organism>
<reference evidence="3" key="1">
    <citation type="submission" date="2025-08" db="UniProtKB">
        <authorList>
            <consortium name="RefSeq"/>
        </authorList>
    </citation>
    <scope>IDENTIFICATION</scope>
    <source>
        <tissue evidence="3">Whole body</tissue>
    </source>
</reference>
<feature type="non-terminal residue" evidence="3">
    <location>
        <position position="1"/>
    </location>
</feature>
<feature type="region of interest" description="Disordered" evidence="1">
    <location>
        <begin position="41"/>
        <end position="69"/>
    </location>
</feature>
<name>A0AAJ7J1T5_9HYME</name>